<evidence type="ECO:0000259" key="8">
    <source>
        <dbReference type="Pfam" id="PF01557"/>
    </source>
</evidence>
<dbReference type="InterPro" id="IPR036663">
    <property type="entry name" value="Fumarylacetoacetase_C_sf"/>
</dbReference>
<proteinExistence type="inferred from homology"/>
<accession>A0A194QDS5</accession>
<keyword evidence="10" id="KW-1185">Reference proteome</keyword>
<dbReference type="Proteomes" id="UP000053268">
    <property type="component" value="Unassembled WGS sequence"/>
</dbReference>
<dbReference type="AlphaFoldDB" id="A0A194QDS5"/>
<evidence type="ECO:0000256" key="4">
    <source>
        <dbReference type="ARBA" id="ARBA00022723"/>
    </source>
</evidence>
<evidence type="ECO:0000256" key="5">
    <source>
        <dbReference type="ARBA" id="ARBA00022801"/>
    </source>
</evidence>
<dbReference type="GO" id="GO:0008422">
    <property type="term" value="F:beta-glucosidase activity"/>
    <property type="evidence" value="ECO:0007669"/>
    <property type="project" value="TreeGrafter"/>
</dbReference>
<dbReference type="PRINTS" id="PR00131">
    <property type="entry name" value="GLHYDRLASE1"/>
</dbReference>
<keyword evidence="6" id="KW-0325">Glycoprotein</keyword>
<dbReference type="GO" id="GO:0006107">
    <property type="term" value="P:oxaloacetate metabolic process"/>
    <property type="evidence" value="ECO:0007669"/>
    <property type="project" value="UniProtKB-ARBA"/>
</dbReference>
<comment type="similarity">
    <text evidence="2">Belongs to the glycosyl hydrolase 1 family.</text>
</comment>
<dbReference type="SUPFAM" id="SSF56529">
    <property type="entry name" value="FAH"/>
    <property type="match status" value="1"/>
</dbReference>
<evidence type="ECO:0000256" key="2">
    <source>
        <dbReference type="ARBA" id="ARBA00010838"/>
    </source>
</evidence>
<comment type="subunit">
    <text evidence="3">Homodimer.</text>
</comment>
<dbReference type="Gene3D" id="3.90.850.10">
    <property type="entry name" value="Fumarylacetoacetase-like, C-terminal domain"/>
    <property type="match status" value="1"/>
</dbReference>
<dbReference type="STRING" id="66420.A0A194QDS5"/>
<feature type="domain" description="Fumarylacetoacetase-like C-terminal" evidence="8">
    <location>
        <begin position="78"/>
        <end position="248"/>
    </location>
</feature>
<evidence type="ECO:0000256" key="6">
    <source>
        <dbReference type="ARBA" id="ARBA00023180"/>
    </source>
</evidence>
<comment type="similarity">
    <text evidence="1">Belongs to the FAH family.</text>
</comment>
<sequence length="803" mass="90336">MKLVQFSYKDCPCDIHVGYLIGDNLVEVNKADTTLPYTLLDILRTDSLHKVRKIVCTNPDPIPLNSVNLVAPIHGMDKVLCVGLNYRDHCEEQNLTPPEVPIIFSKFSSTVIGPGAAVRLRDSTQQVDWEVELAVVIGKTASNVKADEAYDYVLGYTVAQDISARDWQKAKNGGQFLLGKSMDTFCPIGPCITTQGSIGDPENLTIQCSVNGEQKQCSKTDQLIHKIPDIIERLSSVMTLLPGDIILTLQNVPCPLCAAIFSLIDQLVASAELTTVRTDNIRDNLGHGGSVTRSQPPQVKPATQYVCILIVLTYNLYLMASKVVRKLPDDLKLGVATAAFQIEGAWSEADKSPSIWDNFCHIPGKIKDGTTADDACKSYNFYKRDIEMLKYLGVDFYRFSISWPRILPNGFADKISESGIEYYNKLIDELLSNKIEPVVTMYHWDLPQNLQDLGGWTNPLIADWFEEYSRVLYKSFGDRIKTWITINEPKQIGLFGYGLKRFAPGINAHGIGEYIAAKNIVLAHAKAWHVYDKEFREKQKGVCGITIATDFREGATSSPADIDAGLDAIQFEVGLYAHPIFSDEGGFPDRVKRLVNKRSKEQGYPKSRLPEFTKDEIEFVKGTSDFYGFNHYSTKFYTRVGFERGMNPEPSYDDDIGAIASYLDYEQGAIPHVTVIPQGIRKALKWVKESYNNPPIMITENGYGTLGGIDDYDRISYFKKYLNCILDAIEIDHCNVLSYTAWSLMDNFEWDSGLSIKFGLFQVDYEDNRRKRTARSSAMWYRNLLSTKTLNLDHVPVLEDICF</sequence>
<evidence type="ECO:0000313" key="9">
    <source>
        <dbReference type="EMBL" id="KPJ03612.1"/>
    </source>
</evidence>
<dbReference type="InterPro" id="IPR001360">
    <property type="entry name" value="Glyco_hydro_1"/>
</dbReference>
<protein>
    <submittedName>
        <fullName evidence="9">Myrosinase 1</fullName>
    </submittedName>
</protein>
<evidence type="ECO:0000256" key="3">
    <source>
        <dbReference type="ARBA" id="ARBA00011738"/>
    </source>
</evidence>
<dbReference type="Gene3D" id="3.20.20.80">
    <property type="entry name" value="Glycosidases"/>
    <property type="match status" value="1"/>
</dbReference>
<dbReference type="EMBL" id="KQ459144">
    <property type="protein sequence ID" value="KPJ03612.1"/>
    <property type="molecule type" value="Genomic_DNA"/>
</dbReference>
<dbReference type="PANTHER" id="PTHR10353:SF36">
    <property type="entry name" value="LP05116P"/>
    <property type="match status" value="1"/>
</dbReference>
<keyword evidence="7" id="KW-0326">Glycosidase</keyword>
<dbReference type="InterPro" id="IPR017853">
    <property type="entry name" value="GH"/>
</dbReference>
<gene>
    <name evidence="9" type="ORF">RR46_04224</name>
</gene>
<keyword evidence="4" id="KW-0479">Metal-binding</keyword>
<dbReference type="GO" id="GO:0005975">
    <property type="term" value="P:carbohydrate metabolic process"/>
    <property type="evidence" value="ECO:0007669"/>
    <property type="project" value="InterPro"/>
</dbReference>
<keyword evidence="5" id="KW-0378">Hydrolase</keyword>
<dbReference type="InterPro" id="IPR011234">
    <property type="entry name" value="Fumarylacetoacetase-like_C"/>
</dbReference>
<evidence type="ECO:0000256" key="7">
    <source>
        <dbReference type="ARBA" id="ARBA00023295"/>
    </source>
</evidence>
<organism evidence="9 10">
    <name type="scientific">Papilio xuthus</name>
    <name type="common">Asian swallowtail butterfly</name>
    <dbReference type="NCBI Taxonomy" id="66420"/>
    <lineage>
        <taxon>Eukaryota</taxon>
        <taxon>Metazoa</taxon>
        <taxon>Ecdysozoa</taxon>
        <taxon>Arthropoda</taxon>
        <taxon>Hexapoda</taxon>
        <taxon>Insecta</taxon>
        <taxon>Pterygota</taxon>
        <taxon>Neoptera</taxon>
        <taxon>Endopterygota</taxon>
        <taxon>Lepidoptera</taxon>
        <taxon>Glossata</taxon>
        <taxon>Ditrysia</taxon>
        <taxon>Papilionoidea</taxon>
        <taxon>Papilionidae</taxon>
        <taxon>Papilioninae</taxon>
        <taxon>Papilio</taxon>
    </lineage>
</organism>
<dbReference type="Pfam" id="PF01557">
    <property type="entry name" value="FAA_hydrolase"/>
    <property type="match status" value="1"/>
</dbReference>
<reference evidence="9 10" key="1">
    <citation type="journal article" date="2015" name="Nat. Commun.">
        <title>Outbred genome sequencing and CRISPR/Cas9 gene editing in butterflies.</title>
        <authorList>
            <person name="Li X."/>
            <person name="Fan D."/>
            <person name="Zhang W."/>
            <person name="Liu G."/>
            <person name="Zhang L."/>
            <person name="Zhao L."/>
            <person name="Fang X."/>
            <person name="Chen L."/>
            <person name="Dong Y."/>
            <person name="Chen Y."/>
            <person name="Ding Y."/>
            <person name="Zhao R."/>
            <person name="Feng M."/>
            <person name="Zhu Y."/>
            <person name="Feng Y."/>
            <person name="Jiang X."/>
            <person name="Zhu D."/>
            <person name="Xiang H."/>
            <person name="Feng X."/>
            <person name="Li S."/>
            <person name="Wang J."/>
            <person name="Zhang G."/>
            <person name="Kronforst M.R."/>
            <person name="Wang W."/>
        </authorList>
    </citation>
    <scope>NUCLEOTIDE SEQUENCE [LARGE SCALE GENOMIC DNA]</scope>
    <source>
        <strain evidence="9">Ya'a_city_454_Px</strain>
        <tissue evidence="9">Whole body</tissue>
    </source>
</reference>
<evidence type="ECO:0000256" key="1">
    <source>
        <dbReference type="ARBA" id="ARBA00010211"/>
    </source>
</evidence>
<dbReference type="FunFam" id="3.20.20.80:FF:000013">
    <property type="entry name" value="lactase-phlorizin hydrolase"/>
    <property type="match status" value="1"/>
</dbReference>
<name>A0A194QDS5_PAPXU</name>
<dbReference type="FunFam" id="3.90.850.10:FF:000002">
    <property type="entry name" value="2-hydroxyhepta-2,4-diene-1,7-dioate isomerase"/>
    <property type="match status" value="1"/>
</dbReference>
<dbReference type="Pfam" id="PF00232">
    <property type="entry name" value="Glyco_hydro_1"/>
    <property type="match status" value="1"/>
</dbReference>
<dbReference type="SUPFAM" id="SSF51445">
    <property type="entry name" value="(Trans)glycosidases"/>
    <property type="match status" value="1"/>
</dbReference>
<dbReference type="GO" id="GO:0046872">
    <property type="term" value="F:metal ion binding"/>
    <property type="evidence" value="ECO:0007669"/>
    <property type="project" value="UniProtKB-KW"/>
</dbReference>
<dbReference type="PANTHER" id="PTHR10353">
    <property type="entry name" value="GLYCOSYL HYDROLASE"/>
    <property type="match status" value="1"/>
</dbReference>
<evidence type="ECO:0000313" key="10">
    <source>
        <dbReference type="Proteomes" id="UP000053268"/>
    </source>
</evidence>
<dbReference type="GO" id="GO:0050163">
    <property type="term" value="F:oxaloacetate tautomerase activity"/>
    <property type="evidence" value="ECO:0007669"/>
    <property type="project" value="UniProtKB-ARBA"/>
</dbReference>